<dbReference type="PANTHER" id="PTHR31811">
    <property type="entry name" value="TRNA A64-2'-O-RIBOSYLPHOSPHATE TRANSFERASE"/>
    <property type="match status" value="1"/>
</dbReference>
<dbReference type="GO" id="GO:0043399">
    <property type="term" value="F:tRNA adenosine(64)-2'-O-ribosylphosphate transferase activity"/>
    <property type="evidence" value="ECO:0007669"/>
    <property type="project" value="InterPro"/>
</dbReference>
<reference evidence="5 6" key="1">
    <citation type="submission" date="2018-10" db="EMBL/GenBank/DDBJ databases">
        <title>A high-quality apple genome assembly.</title>
        <authorList>
            <person name="Hu J."/>
        </authorList>
    </citation>
    <scope>NUCLEOTIDE SEQUENCE [LARGE SCALE GENOMIC DNA]</scope>
    <source>
        <strain evidence="6">cv. HFTH1</strain>
        <tissue evidence="5">Young leaf</tissue>
    </source>
</reference>
<evidence type="ECO:0000259" key="2">
    <source>
        <dbReference type="Pfam" id="PF04179"/>
    </source>
</evidence>
<dbReference type="InterPro" id="IPR007306">
    <property type="entry name" value="Rit1"/>
</dbReference>
<proteinExistence type="predicted"/>
<dbReference type="GO" id="GO:0005737">
    <property type="term" value="C:cytoplasm"/>
    <property type="evidence" value="ECO:0007669"/>
    <property type="project" value="TreeGrafter"/>
</dbReference>
<feature type="domain" description="Rit1 DUSP-like" evidence="2">
    <location>
        <begin position="653"/>
        <end position="787"/>
    </location>
</feature>
<dbReference type="Pfam" id="PF06911">
    <property type="entry name" value="Senescence"/>
    <property type="match status" value="1"/>
</dbReference>
<accession>A0A498HVE4</accession>
<feature type="compositionally biased region" description="Low complexity" evidence="1">
    <location>
        <begin position="24"/>
        <end position="36"/>
    </location>
</feature>
<dbReference type="GO" id="GO:0019988">
    <property type="term" value="P:charged-tRNA amino acid modification"/>
    <property type="evidence" value="ECO:0007669"/>
    <property type="project" value="InterPro"/>
</dbReference>
<evidence type="ECO:0000259" key="3">
    <source>
        <dbReference type="Pfam" id="PF06911"/>
    </source>
</evidence>
<evidence type="ECO:0000259" key="4">
    <source>
        <dbReference type="Pfam" id="PF17184"/>
    </source>
</evidence>
<dbReference type="Proteomes" id="UP000290289">
    <property type="component" value="Chromosome 15"/>
</dbReference>
<feature type="region of interest" description="Disordered" evidence="1">
    <location>
        <begin position="1"/>
        <end position="36"/>
    </location>
</feature>
<dbReference type="EMBL" id="RDQH01000341">
    <property type="protein sequence ID" value="RXH74629.1"/>
    <property type="molecule type" value="Genomic_DNA"/>
</dbReference>
<dbReference type="AlphaFoldDB" id="A0A498HVE4"/>
<keyword evidence="6" id="KW-1185">Reference proteome</keyword>
<gene>
    <name evidence="5" type="ORF">DVH24_029350</name>
</gene>
<feature type="domain" description="Senescence" evidence="3">
    <location>
        <begin position="177"/>
        <end position="377"/>
    </location>
</feature>
<dbReference type="Pfam" id="PF04179">
    <property type="entry name" value="Init_tRNA_PT"/>
    <property type="match status" value="1"/>
</dbReference>
<organism evidence="5 6">
    <name type="scientific">Malus domestica</name>
    <name type="common">Apple</name>
    <name type="synonym">Pyrus malus</name>
    <dbReference type="NCBI Taxonomy" id="3750"/>
    <lineage>
        <taxon>Eukaryota</taxon>
        <taxon>Viridiplantae</taxon>
        <taxon>Streptophyta</taxon>
        <taxon>Embryophyta</taxon>
        <taxon>Tracheophyta</taxon>
        <taxon>Spermatophyta</taxon>
        <taxon>Magnoliopsida</taxon>
        <taxon>eudicotyledons</taxon>
        <taxon>Gunneridae</taxon>
        <taxon>Pentapetalae</taxon>
        <taxon>rosids</taxon>
        <taxon>fabids</taxon>
        <taxon>Rosales</taxon>
        <taxon>Rosaceae</taxon>
        <taxon>Amygdaloideae</taxon>
        <taxon>Maleae</taxon>
        <taxon>Malus</taxon>
    </lineage>
</organism>
<dbReference type="PANTHER" id="PTHR31811:SF0">
    <property type="entry name" value="TRNA A64-2'-O-RIBOSYLPHOSPHATE TRANSFERASE"/>
    <property type="match status" value="1"/>
</dbReference>
<evidence type="ECO:0000313" key="6">
    <source>
        <dbReference type="Proteomes" id="UP000290289"/>
    </source>
</evidence>
<dbReference type="InterPro" id="IPR009686">
    <property type="entry name" value="Senescence/spartin_C"/>
</dbReference>
<evidence type="ECO:0000256" key="1">
    <source>
        <dbReference type="SAM" id="MobiDB-lite"/>
    </source>
</evidence>
<protein>
    <recommendedName>
        <fullName evidence="7">Senescence domain-containing protein</fullName>
    </recommendedName>
</protein>
<dbReference type="InterPro" id="IPR033421">
    <property type="entry name" value="Rit1_DUSP-like"/>
</dbReference>
<feature type="compositionally biased region" description="Pro residues" evidence="1">
    <location>
        <begin position="13"/>
        <end position="23"/>
    </location>
</feature>
<feature type="domain" description="Rit1 N-terminal" evidence="4">
    <location>
        <begin position="394"/>
        <end position="589"/>
    </location>
</feature>
<sequence>MGCFSRSRSPKPKTSPPTSPPPQYQTQNPTQQYQQPKNLQQQVLFRIPGCKVHLMDEGETLELANGDFVLENILENNVSLATIIKVGEEIQWPLTNDEPVVKLDALHYLFSLPMKDGDPLSYGVTFPDQYESNLGFLDSYLKEHSCFSTTSTKNNNKGVDWKEYAPRIEDYNNVLAKAIAGGTGQIVRGIFMCSNAYTNQVQKGGETTLARPVEGKSYVKEQGSNSSERSAAKKKNGINVNLKRVKNLSKMTSELSKSMLDGVGIMTGSVMGPVVNSQAGKAFFAMVPGEVLLASLDGINKILDAAEVAEKQALSATSGAATRMVSNRFGESAGETTEDVFATTGHIANTAWNIFKIRKAINPASSVKTGVLKNAAKNDNSTKQLRICRAARTIKRRQNTLFNALKSIYDDSIFVGEISHLWSDLPLLANLRSGLWYSPTANFHSTCYFKSTDGHTNNWPVNTSRVPPQPPRQKIGCLIVDATRKGKRFPDSVSKTIPIWTCVLNRAIYKELSTSGEHSEDNGQINLDWDCSLHLPLWLSEKEKASIEDRLDEWTQRSVASGADVASLASLLKKPLRPLWISRKTDLEPAMMEESWARGLTPTLFWNHAYDIINAWPVLCNQMVADIVEKDQVYRARRGQIAPQASVNTPNLTSKFDRFTLFNNLPSALNFAKLNLSEGKTLLIWCHNGIRLHITSHFDGALFFIYGISRTFSFSEVIVLKGRFSLCVCLAILTSLFDDRGTFDGGRFFSDTCITKLEMRRRLVTICKYVVNARPSRGNLKQVFGFLNG</sequence>
<dbReference type="InterPro" id="IPR033449">
    <property type="entry name" value="Rit1_N"/>
</dbReference>
<comment type="caution">
    <text evidence="5">The sequence shown here is derived from an EMBL/GenBank/DDBJ whole genome shotgun (WGS) entry which is preliminary data.</text>
</comment>
<name>A0A498HVE4_MALDO</name>
<evidence type="ECO:0008006" key="7">
    <source>
        <dbReference type="Google" id="ProtNLM"/>
    </source>
</evidence>
<dbReference type="Pfam" id="PF17184">
    <property type="entry name" value="Rit1_C"/>
    <property type="match status" value="1"/>
</dbReference>
<evidence type="ECO:0000313" key="5">
    <source>
        <dbReference type="EMBL" id="RXH74629.1"/>
    </source>
</evidence>